<feature type="compositionally biased region" description="Low complexity" evidence="1">
    <location>
        <begin position="85"/>
        <end position="101"/>
    </location>
</feature>
<sequence>MTTEGSTDVRDSTISALKLSCPSAEVLSSSMEHPFVVHEAETPPLLRESENEWSDEEILIPKAFHSSWQTKPARNNRPLLDVPGEEGLNGSGSSSLSSGTGRVPVITKTGAPSVPAKSPSRPRFEPGSSQDELMERIVAVTRERDQLRQQLRMSTTKHGSPRSNGHYRPDDRALVEELQTLRWEVRQWSERYFSGTSAKRQSRPALYSSKELFGHLTDNYAAYLKHPQDRPLLVQAYLWSKLQARIFSSFHKGCGYVWAGKLGDRKLRPLNEAIRKGVTNEEDAEEYHHWRALTANLLVPEVNGKWSPSFDAGPILKWIGKFASRIRRKLRPWATQSLRPGKEDLKTIVSAAVALDLKFKKQQADYRFVTYTGGKANQQYGYMFYDSEMEDIDDEEFEKPGRVELAVAPALERCGNANGYIYDQSFILLKSDVSRRVVRSKGAASRLPRSKNRGVATRVRSIFRL</sequence>
<name>A0A6A6QDE2_9PEZI</name>
<evidence type="ECO:0000256" key="1">
    <source>
        <dbReference type="SAM" id="MobiDB-lite"/>
    </source>
</evidence>
<dbReference type="OrthoDB" id="5213630at2759"/>
<proteinExistence type="predicted"/>
<feature type="region of interest" description="Disordered" evidence="1">
    <location>
        <begin position="69"/>
        <end position="130"/>
    </location>
</feature>
<evidence type="ECO:0000313" key="2">
    <source>
        <dbReference type="EMBL" id="KAF2490415.1"/>
    </source>
</evidence>
<dbReference type="EMBL" id="MU004197">
    <property type="protein sequence ID" value="KAF2490415.1"/>
    <property type="molecule type" value="Genomic_DNA"/>
</dbReference>
<gene>
    <name evidence="2" type="ORF">BU16DRAFT_530905</name>
</gene>
<dbReference type="Proteomes" id="UP000799750">
    <property type="component" value="Unassembled WGS sequence"/>
</dbReference>
<keyword evidence="3" id="KW-1185">Reference proteome</keyword>
<organism evidence="2 3">
    <name type="scientific">Lophium mytilinum</name>
    <dbReference type="NCBI Taxonomy" id="390894"/>
    <lineage>
        <taxon>Eukaryota</taxon>
        <taxon>Fungi</taxon>
        <taxon>Dikarya</taxon>
        <taxon>Ascomycota</taxon>
        <taxon>Pezizomycotina</taxon>
        <taxon>Dothideomycetes</taxon>
        <taxon>Pleosporomycetidae</taxon>
        <taxon>Mytilinidiales</taxon>
        <taxon>Mytilinidiaceae</taxon>
        <taxon>Lophium</taxon>
    </lineage>
</organism>
<protein>
    <submittedName>
        <fullName evidence="2">Uncharacterized protein</fullName>
    </submittedName>
</protein>
<dbReference type="AlphaFoldDB" id="A0A6A6QDE2"/>
<reference evidence="2" key="1">
    <citation type="journal article" date="2020" name="Stud. Mycol.">
        <title>101 Dothideomycetes genomes: a test case for predicting lifestyles and emergence of pathogens.</title>
        <authorList>
            <person name="Haridas S."/>
            <person name="Albert R."/>
            <person name="Binder M."/>
            <person name="Bloem J."/>
            <person name="Labutti K."/>
            <person name="Salamov A."/>
            <person name="Andreopoulos B."/>
            <person name="Baker S."/>
            <person name="Barry K."/>
            <person name="Bills G."/>
            <person name="Bluhm B."/>
            <person name="Cannon C."/>
            <person name="Castanera R."/>
            <person name="Culley D."/>
            <person name="Daum C."/>
            <person name="Ezra D."/>
            <person name="Gonzalez J."/>
            <person name="Henrissat B."/>
            <person name="Kuo A."/>
            <person name="Liang C."/>
            <person name="Lipzen A."/>
            <person name="Lutzoni F."/>
            <person name="Magnuson J."/>
            <person name="Mondo S."/>
            <person name="Nolan M."/>
            <person name="Ohm R."/>
            <person name="Pangilinan J."/>
            <person name="Park H.-J."/>
            <person name="Ramirez L."/>
            <person name="Alfaro M."/>
            <person name="Sun H."/>
            <person name="Tritt A."/>
            <person name="Yoshinaga Y."/>
            <person name="Zwiers L.-H."/>
            <person name="Turgeon B."/>
            <person name="Goodwin S."/>
            <person name="Spatafora J."/>
            <person name="Crous P."/>
            <person name="Grigoriev I."/>
        </authorList>
    </citation>
    <scope>NUCLEOTIDE SEQUENCE</scope>
    <source>
        <strain evidence="2">CBS 269.34</strain>
    </source>
</reference>
<evidence type="ECO:0000313" key="3">
    <source>
        <dbReference type="Proteomes" id="UP000799750"/>
    </source>
</evidence>
<accession>A0A6A6QDE2</accession>